<dbReference type="EMBL" id="JACOFZ010000010">
    <property type="protein sequence ID" value="MBC3883136.1"/>
    <property type="molecule type" value="Genomic_DNA"/>
</dbReference>
<dbReference type="PANTHER" id="PTHR30092">
    <property type="entry name" value="INNER MEMBRANE PROTEIN CRED"/>
    <property type="match status" value="1"/>
</dbReference>
<organism evidence="2 3">
    <name type="scientific">Undibacterium nitidum</name>
    <dbReference type="NCBI Taxonomy" id="2762298"/>
    <lineage>
        <taxon>Bacteria</taxon>
        <taxon>Pseudomonadati</taxon>
        <taxon>Pseudomonadota</taxon>
        <taxon>Betaproteobacteria</taxon>
        <taxon>Burkholderiales</taxon>
        <taxon>Oxalobacteraceae</taxon>
        <taxon>Undibacterium</taxon>
    </lineage>
</organism>
<feature type="transmembrane region" description="Helical" evidence="1">
    <location>
        <begin position="416"/>
        <end position="433"/>
    </location>
</feature>
<feature type="transmembrane region" description="Helical" evidence="1">
    <location>
        <begin position="335"/>
        <end position="353"/>
    </location>
</feature>
<dbReference type="Proteomes" id="UP000627446">
    <property type="component" value="Unassembled WGS sequence"/>
</dbReference>
<keyword evidence="1" id="KW-0472">Membrane</keyword>
<accession>A0A923HZJ2</accession>
<feature type="transmembrane region" description="Helical" evidence="1">
    <location>
        <begin position="360"/>
        <end position="378"/>
    </location>
</feature>
<keyword evidence="3" id="KW-1185">Reference proteome</keyword>
<dbReference type="Pfam" id="PF06123">
    <property type="entry name" value="CreD"/>
    <property type="match status" value="1"/>
</dbReference>
<reference evidence="2" key="1">
    <citation type="submission" date="2020-08" db="EMBL/GenBank/DDBJ databases">
        <title>Novel species isolated from subtropical streams in China.</title>
        <authorList>
            <person name="Lu H."/>
        </authorList>
    </citation>
    <scope>NUCLEOTIDE SEQUENCE</scope>
    <source>
        <strain evidence="2">LX22W</strain>
    </source>
</reference>
<dbReference type="PIRSF" id="PIRSF004548">
    <property type="entry name" value="CreD"/>
    <property type="match status" value="1"/>
</dbReference>
<keyword evidence="1" id="KW-1133">Transmembrane helix</keyword>
<dbReference type="NCBIfam" id="NF008712">
    <property type="entry name" value="PRK11715.1-1"/>
    <property type="match status" value="1"/>
</dbReference>
<feature type="transmembrane region" description="Helical" evidence="1">
    <location>
        <begin position="384"/>
        <end position="404"/>
    </location>
</feature>
<feature type="transmembrane region" description="Helical" evidence="1">
    <location>
        <begin position="439"/>
        <end position="458"/>
    </location>
</feature>
<evidence type="ECO:0000256" key="1">
    <source>
        <dbReference type="SAM" id="Phobius"/>
    </source>
</evidence>
<name>A0A923HZJ2_9BURK</name>
<evidence type="ECO:0000313" key="2">
    <source>
        <dbReference type="EMBL" id="MBC3883136.1"/>
    </source>
</evidence>
<protein>
    <submittedName>
        <fullName evidence="2">Cell envelope integrity protein CreD</fullName>
    </submittedName>
</protein>
<dbReference type="RefSeq" id="WP_186917758.1">
    <property type="nucleotide sequence ID" value="NZ_JACOFZ010000010.1"/>
</dbReference>
<gene>
    <name evidence="2" type="primary">creD</name>
    <name evidence="2" type="ORF">H8K36_17205</name>
</gene>
<dbReference type="PANTHER" id="PTHR30092:SF0">
    <property type="entry name" value="INNER MEMBRANE PROTEIN CRED"/>
    <property type="match status" value="1"/>
</dbReference>
<dbReference type="AlphaFoldDB" id="A0A923HZJ2"/>
<comment type="caution">
    <text evidence="2">The sequence shown here is derived from an EMBL/GenBank/DDBJ whole genome shotgun (WGS) entry which is preliminary data.</text>
</comment>
<dbReference type="GO" id="GO:0005886">
    <property type="term" value="C:plasma membrane"/>
    <property type="evidence" value="ECO:0007669"/>
    <property type="project" value="TreeGrafter"/>
</dbReference>
<dbReference type="InterPro" id="IPR010364">
    <property type="entry name" value="Uncharacterised_IM_CreD"/>
</dbReference>
<evidence type="ECO:0000313" key="3">
    <source>
        <dbReference type="Proteomes" id="UP000627446"/>
    </source>
</evidence>
<sequence>MQRSLFLKALSILVLMLLIAIPLMMIEGTIRSRMIYRDEAVRSIAEDSVSSQTLLGPLLIIPYTENYQEEEIEEASKQKVMRSRKTKRQIFVFPDQLTLNASVDTDQRYRGMHKVLVYSGQHSMTGDYEIPKLDAIAHEKNNSTITLGEPYISLGLSDTRGLKNVPKISFAKTDYEFKQNSKLDRFSHGLHAPVPLANLQQGGKMAFELNLTIDGIEQMAFVPIAKNNQFTVSSKWQHPQFFGRFLPSAKPTERKIDANGFSVVWNISSLSSNAQQQIFEAECCTTANANANRNSYPNGPEVVAAAQAVGQIDSFGVAFIEPVNAYSQSDRATKYGLLFVALSFAAFFLFEILKQLPIHPVQYTLVGLALVLFFLLLLSLSEHIAFWKAYLVASGACISLIAVYLSNALHSWKRGLGFGIALTVLYGVLFGLLQSENNALIMGSALLFAVLAAIMLVTRKVDWYQIGKSVTPEKPTHIV</sequence>
<proteinExistence type="predicted"/>
<feature type="transmembrane region" description="Helical" evidence="1">
    <location>
        <begin position="5"/>
        <end position="26"/>
    </location>
</feature>
<keyword evidence="1" id="KW-0812">Transmembrane</keyword>